<dbReference type="PRINTS" id="PR00081">
    <property type="entry name" value="GDHRDH"/>
</dbReference>
<dbReference type="AlphaFoldDB" id="A0A2W5Q2A0"/>
<dbReference type="Pfam" id="PF13561">
    <property type="entry name" value="adh_short_C2"/>
    <property type="match status" value="1"/>
</dbReference>
<dbReference type="FunFam" id="3.40.50.720:FF:000084">
    <property type="entry name" value="Short-chain dehydrogenase reductase"/>
    <property type="match status" value="1"/>
</dbReference>
<gene>
    <name evidence="3" type="ORF">DI556_04365</name>
</gene>
<dbReference type="PROSITE" id="PS00061">
    <property type="entry name" value="ADH_SHORT"/>
    <property type="match status" value="1"/>
</dbReference>
<dbReference type="InterPro" id="IPR020904">
    <property type="entry name" value="Sc_DH/Rdtase_CS"/>
</dbReference>
<evidence type="ECO:0000256" key="2">
    <source>
        <dbReference type="ARBA" id="ARBA00023002"/>
    </source>
</evidence>
<dbReference type="InterPro" id="IPR002347">
    <property type="entry name" value="SDR_fam"/>
</dbReference>
<dbReference type="PRINTS" id="PR00080">
    <property type="entry name" value="SDRFAMILY"/>
</dbReference>
<name>A0A2W5Q2A0_RHOSU</name>
<evidence type="ECO:0000313" key="4">
    <source>
        <dbReference type="Proteomes" id="UP000249185"/>
    </source>
</evidence>
<dbReference type="SUPFAM" id="SSF51735">
    <property type="entry name" value="NAD(P)-binding Rossmann-fold domains"/>
    <property type="match status" value="1"/>
</dbReference>
<sequence>MGGEAERRLALVTGGGIGIGKALVGALARAGCDIAFCHLDPDPEAEAAATEALAASEGATCHGIRADVGDPAGAEAIFAMVDARFGRPAEILVNNAGTQVWSSLLDHEDADWDRVIRVNLSGAFYMTARFARRLVAAGKGGTVVNIGSGCNKLAFPSLVSYTASKGGVEQFTKAAALELGPRGITVNCVAPGAIATERTAAEAADYGAAWGALTPMRRVGTPEDVAEAVVWLASPAARFVSGQTLGVDGGLFSQAVWASER</sequence>
<dbReference type="Gene3D" id="3.40.50.720">
    <property type="entry name" value="NAD(P)-binding Rossmann-like Domain"/>
    <property type="match status" value="1"/>
</dbReference>
<proteinExistence type="inferred from homology"/>
<evidence type="ECO:0000313" key="3">
    <source>
        <dbReference type="EMBL" id="PZQ51407.1"/>
    </source>
</evidence>
<protein>
    <submittedName>
        <fullName evidence="3">3-oxoacyl-ACP reductase</fullName>
    </submittedName>
</protein>
<dbReference type="Proteomes" id="UP000249185">
    <property type="component" value="Unassembled WGS sequence"/>
</dbReference>
<dbReference type="PANTHER" id="PTHR24321">
    <property type="entry name" value="DEHYDROGENASES, SHORT CHAIN"/>
    <property type="match status" value="1"/>
</dbReference>
<comment type="similarity">
    <text evidence="1">Belongs to the short-chain dehydrogenases/reductases (SDR) family.</text>
</comment>
<reference evidence="3 4" key="1">
    <citation type="submission" date="2017-08" db="EMBL/GenBank/DDBJ databases">
        <title>Infants hospitalized years apart are colonized by the same room-sourced microbial strains.</title>
        <authorList>
            <person name="Brooks B."/>
            <person name="Olm M.R."/>
            <person name="Firek B.A."/>
            <person name="Baker R."/>
            <person name="Thomas B.C."/>
            <person name="Morowitz M.J."/>
            <person name="Banfield J.F."/>
        </authorList>
    </citation>
    <scope>NUCLEOTIDE SEQUENCE [LARGE SCALE GENOMIC DNA]</scope>
    <source>
        <strain evidence="3">S2_005_002_R2_34</strain>
    </source>
</reference>
<dbReference type="InterPro" id="IPR036291">
    <property type="entry name" value="NAD(P)-bd_dom_sf"/>
</dbReference>
<evidence type="ECO:0000256" key="1">
    <source>
        <dbReference type="ARBA" id="ARBA00006484"/>
    </source>
</evidence>
<accession>A0A2W5Q2A0</accession>
<dbReference type="PANTHER" id="PTHR24321:SF8">
    <property type="entry name" value="ESTRADIOL 17-BETA-DEHYDROGENASE 8-RELATED"/>
    <property type="match status" value="1"/>
</dbReference>
<dbReference type="CDD" id="cd05233">
    <property type="entry name" value="SDR_c"/>
    <property type="match status" value="1"/>
</dbReference>
<dbReference type="GO" id="GO:0016491">
    <property type="term" value="F:oxidoreductase activity"/>
    <property type="evidence" value="ECO:0007669"/>
    <property type="project" value="UniProtKB-KW"/>
</dbReference>
<organism evidence="3 4">
    <name type="scientific">Rhodovulum sulfidophilum</name>
    <name type="common">Rhodobacter sulfidophilus</name>
    <dbReference type="NCBI Taxonomy" id="35806"/>
    <lineage>
        <taxon>Bacteria</taxon>
        <taxon>Pseudomonadati</taxon>
        <taxon>Pseudomonadota</taxon>
        <taxon>Alphaproteobacteria</taxon>
        <taxon>Rhodobacterales</taxon>
        <taxon>Paracoccaceae</taxon>
        <taxon>Rhodovulum</taxon>
    </lineage>
</organism>
<dbReference type="EMBL" id="QFPW01000002">
    <property type="protein sequence ID" value="PZQ51407.1"/>
    <property type="molecule type" value="Genomic_DNA"/>
</dbReference>
<comment type="caution">
    <text evidence="3">The sequence shown here is derived from an EMBL/GenBank/DDBJ whole genome shotgun (WGS) entry which is preliminary data.</text>
</comment>
<keyword evidence="2" id="KW-0560">Oxidoreductase</keyword>